<evidence type="ECO:0000313" key="4">
    <source>
        <dbReference type="Proteomes" id="UP000709295"/>
    </source>
</evidence>
<comment type="caution">
    <text evidence="3">The sequence shown here is derived from an EMBL/GenBank/DDBJ whole genome shotgun (WGS) entry which is preliminary data.</text>
</comment>
<gene>
    <name evidence="3" type="ORF">JG688_00010151</name>
</gene>
<feature type="region of interest" description="Disordered" evidence="2">
    <location>
        <begin position="1"/>
        <end position="23"/>
    </location>
</feature>
<accession>A0A8J5M3I9</accession>
<protein>
    <submittedName>
        <fullName evidence="3">Uncharacterized protein</fullName>
    </submittedName>
</protein>
<evidence type="ECO:0000256" key="1">
    <source>
        <dbReference type="SAM" id="Coils"/>
    </source>
</evidence>
<feature type="compositionally biased region" description="Low complexity" evidence="2">
    <location>
        <begin position="1"/>
        <end position="17"/>
    </location>
</feature>
<dbReference type="AlphaFoldDB" id="A0A8J5M3I9"/>
<keyword evidence="4" id="KW-1185">Reference proteome</keyword>
<keyword evidence="1" id="KW-0175">Coiled coil</keyword>
<feature type="region of interest" description="Disordered" evidence="2">
    <location>
        <begin position="46"/>
        <end position="75"/>
    </location>
</feature>
<dbReference type="EMBL" id="JAENGY010000622">
    <property type="protein sequence ID" value="KAG6959255.1"/>
    <property type="molecule type" value="Genomic_DNA"/>
</dbReference>
<organism evidence="3 4">
    <name type="scientific">Phytophthora aleatoria</name>
    <dbReference type="NCBI Taxonomy" id="2496075"/>
    <lineage>
        <taxon>Eukaryota</taxon>
        <taxon>Sar</taxon>
        <taxon>Stramenopiles</taxon>
        <taxon>Oomycota</taxon>
        <taxon>Peronosporomycetes</taxon>
        <taxon>Peronosporales</taxon>
        <taxon>Peronosporaceae</taxon>
        <taxon>Phytophthora</taxon>
    </lineage>
</organism>
<sequence length="242" mass="27525">MASHSCSSSFSGSNGSGERLPVPATIRLKQAMETHAALQARTIQQMTHDSCSSPGPYLEATPSEKDHTSASAEISMSSASIDDLASQLRSLWQREKNQHQEQVNDFQSDDDSILPDLKTTLQKIGSREKDELLLHLLEQQDTLRTQRSEAAALGEKIAAQLIHQQHELRQKYREQISKLEDQLHEALHFNPQVGALQAKVEELEQSDREHEQKLRFAVRVQKLQRSRKREKDLKTMNDPLWD</sequence>
<feature type="coiled-coil region" evidence="1">
    <location>
        <begin position="162"/>
        <end position="213"/>
    </location>
</feature>
<dbReference type="Proteomes" id="UP000709295">
    <property type="component" value="Unassembled WGS sequence"/>
</dbReference>
<proteinExistence type="predicted"/>
<reference evidence="3" key="1">
    <citation type="submission" date="2021-01" db="EMBL/GenBank/DDBJ databases">
        <title>Phytophthora aleatoria, a newly-described species from Pinus radiata is distinct from Phytophthora cactorum isolates based on comparative genomics.</title>
        <authorList>
            <person name="Mcdougal R."/>
            <person name="Panda P."/>
            <person name="Williams N."/>
            <person name="Studholme D.J."/>
        </authorList>
    </citation>
    <scope>NUCLEOTIDE SEQUENCE</scope>
    <source>
        <strain evidence="3">NZFS 4037</strain>
    </source>
</reference>
<name>A0A8J5M3I9_9STRA</name>
<evidence type="ECO:0000313" key="3">
    <source>
        <dbReference type="EMBL" id="KAG6959255.1"/>
    </source>
</evidence>
<evidence type="ECO:0000256" key="2">
    <source>
        <dbReference type="SAM" id="MobiDB-lite"/>
    </source>
</evidence>